<dbReference type="NCBIfam" id="TIGR00326">
    <property type="entry name" value="eubact_ribD"/>
    <property type="match status" value="1"/>
</dbReference>
<comment type="similarity">
    <text evidence="5 12">In the C-terminal section; belongs to the HTP reductase family.</text>
</comment>
<keyword evidence="10 12" id="KW-0560">Oxidoreductase</keyword>
<dbReference type="PANTHER" id="PTHR38011:SF7">
    <property type="entry name" value="2,5-DIAMINO-6-RIBOSYLAMINO-4(3H)-PYRIMIDINONE 5'-PHOSPHATE REDUCTASE"/>
    <property type="match status" value="1"/>
</dbReference>
<keyword evidence="8 12" id="KW-0862">Zinc</keyword>
<evidence type="ECO:0000256" key="7">
    <source>
        <dbReference type="ARBA" id="ARBA00022723"/>
    </source>
</evidence>
<dbReference type="GO" id="GO:0008835">
    <property type="term" value="F:diaminohydroxyphosphoribosylaminopyrimidine deaminase activity"/>
    <property type="evidence" value="ECO:0007669"/>
    <property type="project" value="UniProtKB-EC"/>
</dbReference>
<comment type="catalytic activity">
    <reaction evidence="12">
        <text>2,5-diamino-6-hydroxy-4-(5-phosphoribosylamino)-pyrimidine + H2O + H(+) = 5-amino-6-(5-phospho-D-ribosylamino)uracil + NH4(+)</text>
        <dbReference type="Rhea" id="RHEA:21868"/>
        <dbReference type="ChEBI" id="CHEBI:15377"/>
        <dbReference type="ChEBI" id="CHEBI:15378"/>
        <dbReference type="ChEBI" id="CHEBI:28938"/>
        <dbReference type="ChEBI" id="CHEBI:58453"/>
        <dbReference type="ChEBI" id="CHEBI:58614"/>
        <dbReference type="EC" id="3.5.4.26"/>
    </reaction>
</comment>
<dbReference type="InterPro" id="IPR016193">
    <property type="entry name" value="Cytidine_deaminase-like"/>
</dbReference>
<dbReference type="InterPro" id="IPR024072">
    <property type="entry name" value="DHFR-like_dom_sf"/>
</dbReference>
<accession>A0ABY7SPZ0</accession>
<dbReference type="Proteomes" id="UP001219349">
    <property type="component" value="Chromosome"/>
</dbReference>
<dbReference type="PROSITE" id="PS51747">
    <property type="entry name" value="CYT_DCMP_DEAMINASES_2"/>
    <property type="match status" value="1"/>
</dbReference>
<comment type="cofactor">
    <cofactor evidence="12">
        <name>Zn(2+)</name>
        <dbReference type="ChEBI" id="CHEBI:29105"/>
    </cofactor>
    <text evidence="12">Binds 1 zinc ion.</text>
</comment>
<organism evidence="14 15">
    <name type="scientific">Paracoccus fistulariae</name>
    <dbReference type="NCBI Taxonomy" id="658446"/>
    <lineage>
        <taxon>Bacteria</taxon>
        <taxon>Pseudomonadati</taxon>
        <taxon>Pseudomonadota</taxon>
        <taxon>Alphaproteobacteria</taxon>
        <taxon>Rhodobacterales</taxon>
        <taxon>Paracoccaceae</taxon>
        <taxon>Paracoccus</taxon>
    </lineage>
</organism>
<protein>
    <recommendedName>
        <fullName evidence="12">Riboflavin biosynthesis protein RibD</fullName>
    </recommendedName>
    <domain>
        <recommendedName>
            <fullName evidence="12">Diaminohydroxyphosphoribosylaminopyrimidine deaminase</fullName>
            <shortName evidence="12">DRAP deaminase</shortName>
            <ecNumber evidence="12">3.5.4.26</ecNumber>
        </recommendedName>
        <alternativeName>
            <fullName evidence="12">Riboflavin-specific deaminase</fullName>
        </alternativeName>
    </domain>
    <domain>
        <recommendedName>
            <fullName evidence="12">5-amino-6-(5-phosphoribosylamino)uracil reductase</fullName>
            <ecNumber evidence="12">1.1.1.193</ecNumber>
        </recommendedName>
        <alternativeName>
            <fullName evidence="12">HTP reductase</fullName>
        </alternativeName>
    </domain>
</protein>
<comment type="function">
    <text evidence="1 12">Converts 2,5-diamino-6-(ribosylamino)-4(3h)-pyrimidinone 5'-phosphate into 5-amino-6-(ribosylamino)-2,4(1h,3h)-pyrimidinedione 5'-phosphate.</text>
</comment>
<evidence type="ECO:0000259" key="13">
    <source>
        <dbReference type="PROSITE" id="PS51747"/>
    </source>
</evidence>
<evidence type="ECO:0000256" key="2">
    <source>
        <dbReference type="ARBA" id="ARBA00004882"/>
    </source>
</evidence>
<reference evidence="14 15" key="1">
    <citation type="submission" date="2021-01" db="EMBL/GenBank/DDBJ databases">
        <title>Biogeographic distribution of Paracoccus.</title>
        <authorList>
            <person name="Hollensteiner J."/>
            <person name="Leineberger J."/>
            <person name="Brinkhoff T."/>
            <person name="Daniel R."/>
        </authorList>
    </citation>
    <scope>NUCLEOTIDE SEQUENCE [LARGE SCALE GENOMIC DNA]</scope>
    <source>
        <strain evidence="14 15">KCTC 22803</strain>
    </source>
</reference>
<keyword evidence="12 14" id="KW-0378">Hydrolase</keyword>
<dbReference type="InterPro" id="IPR002125">
    <property type="entry name" value="CMP_dCMP_dom"/>
</dbReference>
<evidence type="ECO:0000256" key="1">
    <source>
        <dbReference type="ARBA" id="ARBA00002151"/>
    </source>
</evidence>
<dbReference type="PROSITE" id="PS00903">
    <property type="entry name" value="CYT_DCMP_DEAMINASES_1"/>
    <property type="match status" value="1"/>
</dbReference>
<comment type="similarity">
    <text evidence="4 12">In the N-terminal section; belongs to the cytidine and deoxycytidylate deaminase family.</text>
</comment>
<keyword evidence="7 12" id="KW-0479">Metal-binding</keyword>
<keyword evidence="11" id="KW-0511">Multifunctional enzyme</keyword>
<evidence type="ECO:0000256" key="5">
    <source>
        <dbReference type="ARBA" id="ARBA00007417"/>
    </source>
</evidence>
<comment type="pathway">
    <text evidence="3 12">Cofactor biosynthesis; riboflavin biosynthesis; 5-amino-6-(D-ribitylamino)uracil from GTP: step 3/4.</text>
</comment>
<evidence type="ECO:0000256" key="11">
    <source>
        <dbReference type="ARBA" id="ARBA00023268"/>
    </source>
</evidence>
<dbReference type="EC" id="3.5.4.26" evidence="12"/>
<dbReference type="InterPro" id="IPR004794">
    <property type="entry name" value="Eubact_RibD"/>
</dbReference>
<evidence type="ECO:0000256" key="4">
    <source>
        <dbReference type="ARBA" id="ARBA00005259"/>
    </source>
</evidence>
<dbReference type="PANTHER" id="PTHR38011">
    <property type="entry name" value="DIHYDROFOLATE REDUCTASE FAMILY PROTEIN (AFU_ORTHOLOGUE AFUA_8G06820)"/>
    <property type="match status" value="1"/>
</dbReference>
<dbReference type="SUPFAM" id="SSF53927">
    <property type="entry name" value="Cytidine deaminase-like"/>
    <property type="match status" value="1"/>
</dbReference>
<dbReference type="Gene3D" id="3.40.140.10">
    <property type="entry name" value="Cytidine Deaminase, domain 2"/>
    <property type="match status" value="1"/>
</dbReference>
<evidence type="ECO:0000313" key="15">
    <source>
        <dbReference type="Proteomes" id="UP001219349"/>
    </source>
</evidence>
<comment type="pathway">
    <text evidence="2 12">Cofactor biosynthesis; riboflavin biosynthesis; 5-amino-6-(D-ribitylamino)uracil from GTP: step 2/4.</text>
</comment>
<dbReference type="PIRSF" id="PIRSF006769">
    <property type="entry name" value="RibD"/>
    <property type="match status" value="1"/>
</dbReference>
<dbReference type="Gene3D" id="3.40.430.10">
    <property type="entry name" value="Dihydrofolate Reductase, subunit A"/>
    <property type="match status" value="2"/>
</dbReference>
<name>A0ABY7SPZ0_9RHOB</name>
<dbReference type="InterPro" id="IPR002734">
    <property type="entry name" value="RibDG_C"/>
</dbReference>
<evidence type="ECO:0000256" key="10">
    <source>
        <dbReference type="ARBA" id="ARBA00023002"/>
    </source>
</evidence>
<dbReference type="CDD" id="cd01284">
    <property type="entry name" value="Riboflavin_deaminase-reductase"/>
    <property type="match status" value="1"/>
</dbReference>
<dbReference type="InterPro" id="IPR016192">
    <property type="entry name" value="APOBEC/CMP_deaminase_Zn-bd"/>
</dbReference>
<dbReference type="EMBL" id="CP067136">
    <property type="protein sequence ID" value="WCR08944.1"/>
    <property type="molecule type" value="Genomic_DNA"/>
</dbReference>
<evidence type="ECO:0000256" key="6">
    <source>
        <dbReference type="ARBA" id="ARBA00022619"/>
    </source>
</evidence>
<dbReference type="InterPro" id="IPR050765">
    <property type="entry name" value="Riboflavin_Biosynth_HTPR"/>
</dbReference>
<feature type="domain" description="CMP/dCMP-type deaminase" evidence="13">
    <location>
        <begin position="1"/>
        <end position="117"/>
    </location>
</feature>
<evidence type="ECO:0000256" key="9">
    <source>
        <dbReference type="ARBA" id="ARBA00022857"/>
    </source>
</evidence>
<dbReference type="GO" id="GO:0008703">
    <property type="term" value="F:5-amino-6-(5-phosphoribosylamino)uracil reductase activity"/>
    <property type="evidence" value="ECO:0007669"/>
    <property type="project" value="UniProtKB-EC"/>
</dbReference>
<evidence type="ECO:0000313" key="14">
    <source>
        <dbReference type="EMBL" id="WCR08944.1"/>
    </source>
</evidence>
<dbReference type="SUPFAM" id="SSF53597">
    <property type="entry name" value="Dihydrofolate reductase-like"/>
    <property type="match status" value="1"/>
</dbReference>
<keyword evidence="9 12" id="KW-0521">NADP</keyword>
<proteinExistence type="inferred from homology"/>
<gene>
    <name evidence="14" type="primary">ribD</name>
    <name evidence="14" type="ORF">JHX87_03380</name>
</gene>
<comment type="catalytic activity">
    <reaction evidence="12">
        <text>5-amino-6-(5-phospho-D-ribitylamino)uracil + NADP(+) = 5-amino-6-(5-phospho-D-ribosylamino)uracil + NADPH + H(+)</text>
        <dbReference type="Rhea" id="RHEA:17845"/>
        <dbReference type="ChEBI" id="CHEBI:15378"/>
        <dbReference type="ChEBI" id="CHEBI:57783"/>
        <dbReference type="ChEBI" id="CHEBI:58349"/>
        <dbReference type="ChEBI" id="CHEBI:58421"/>
        <dbReference type="ChEBI" id="CHEBI:58453"/>
        <dbReference type="EC" id="1.1.1.193"/>
    </reaction>
</comment>
<dbReference type="Pfam" id="PF00383">
    <property type="entry name" value="dCMP_cyt_deam_1"/>
    <property type="match status" value="1"/>
</dbReference>
<sequence>MAHALRLSRRGLGNVWPNPAVGCVLLRDGRIVGRGWTQPGGRPHAERMALDQAGPLARGATAYVTLEPCAHHGRTPPCAQALIDAGIARVVSAMTDPDPRVSGRGHTMLRQAGIAVEEVLMEADARNIQAGFLSRALRGRPFLTLKLATSFDGRIATAGGESQWITGPQARLHVHAMRAQHDAIMVGGGTARADMPSLNVRDLRTPRQPVRIVVSSRALPDLPPEGPDHGPLWQVSGDPGQIMVDLADRGVTRVFCEGGGGLAASLLRAGLVDQIIGYTAGLVIGGDGRAATGPLDLQYLAQAPRFALAETCPIGPDLFHRWRRAD</sequence>
<dbReference type="EC" id="1.1.1.193" evidence="12"/>
<evidence type="ECO:0000256" key="3">
    <source>
        <dbReference type="ARBA" id="ARBA00004910"/>
    </source>
</evidence>
<keyword evidence="6 12" id="KW-0686">Riboflavin biosynthesis</keyword>
<dbReference type="Pfam" id="PF01872">
    <property type="entry name" value="RibD_C"/>
    <property type="match status" value="1"/>
</dbReference>
<keyword evidence="15" id="KW-1185">Reference proteome</keyword>
<evidence type="ECO:0000256" key="8">
    <source>
        <dbReference type="ARBA" id="ARBA00022833"/>
    </source>
</evidence>
<evidence type="ECO:0000256" key="12">
    <source>
        <dbReference type="PIRNR" id="PIRNR006769"/>
    </source>
</evidence>
<dbReference type="RefSeq" id="WP_271883451.1">
    <property type="nucleotide sequence ID" value="NZ_CP067136.1"/>
</dbReference>